<dbReference type="InterPro" id="IPR040632">
    <property type="entry name" value="Sulfotransfer_4"/>
</dbReference>
<evidence type="ECO:0000313" key="2">
    <source>
        <dbReference type="Proteomes" id="UP000198253"/>
    </source>
</evidence>
<keyword evidence="2" id="KW-1185">Reference proteome</keyword>
<evidence type="ECO:0000313" key="1">
    <source>
        <dbReference type="EMBL" id="SCF15842.1"/>
    </source>
</evidence>
<sequence length="216" mass="24333">MDVIGVGFGRTGTLSLRAALVQLGFDPCYHFATLFEKPDQAKYWLAAAENDLTALRTALEGYRATVDWPATSFWRELVQEYPQAKVILTTRDSAVWYESMERTILSMLRHGKQTGALVANFPHLPAEQVVQTATMVGHRVTVPLSFDGRVDDRDHVIACYERHNEAVRREVPADRLLEYQPGQGWEPLCRFLGVAVPDNPYPHLNERPAALRGPES</sequence>
<gene>
    <name evidence="1" type="ORF">GA0070618_3600</name>
</gene>
<dbReference type="Pfam" id="PF17784">
    <property type="entry name" value="Sulfotransfer_4"/>
    <property type="match status" value="1"/>
</dbReference>
<dbReference type="PANTHER" id="PTHR36978:SF4">
    <property type="entry name" value="P-LOOP CONTAINING NUCLEOSIDE TRIPHOSPHATE HYDROLASE PROTEIN"/>
    <property type="match status" value="1"/>
</dbReference>
<organism evidence="1 2">
    <name type="scientific">Micromonospora echinospora</name>
    <name type="common">Micromonospora purpurea</name>
    <dbReference type="NCBI Taxonomy" id="1877"/>
    <lineage>
        <taxon>Bacteria</taxon>
        <taxon>Bacillati</taxon>
        <taxon>Actinomycetota</taxon>
        <taxon>Actinomycetes</taxon>
        <taxon>Micromonosporales</taxon>
        <taxon>Micromonosporaceae</taxon>
        <taxon>Micromonospora</taxon>
    </lineage>
</organism>
<dbReference type="RefSeq" id="WP_197701550.1">
    <property type="nucleotide sequence ID" value="NZ_CP182316.1"/>
</dbReference>
<dbReference type="InParanoid" id="A0A1C4Y557"/>
<dbReference type="PANTHER" id="PTHR36978">
    <property type="entry name" value="P-LOOP CONTAINING NUCLEOTIDE TRIPHOSPHATE HYDROLASE"/>
    <property type="match status" value="1"/>
</dbReference>
<protein>
    <recommendedName>
        <fullName evidence="3">Sulfotransferase family protein</fullName>
    </recommendedName>
</protein>
<name>A0A1C4Y557_MICEC</name>
<dbReference type="AlphaFoldDB" id="A0A1C4Y557"/>
<dbReference type="Proteomes" id="UP000198253">
    <property type="component" value="Chromosome I"/>
</dbReference>
<dbReference type="SUPFAM" id="SSF52540">
    <property type="entry name" value="P-loop containing nucleoside triphosphate hydrolases"/>
    <property type="match status" value="1"/>
</dbReference>
<dbReference type="EMBL" id="LT607413">
    <property type="protein sequence ID" value="SCF15842.1"/>
    <property type="molecule type" value="Genomic_DNA"/>
</dbReference>
<dbReference type="InterPro" id="IPR027417">
    <property type="entry name" value="P-loop_NTPase"/>
</dbReference>
<accession>A0A1C4Y557</accession>
<proteinExistence type="predicted"/>
<evidence type="ECO:0008006" key="3">
    <source>
        <dbReference type="Google" id="ProtNLM"/>
    </source>
</evidence>
<dbReference type="Gene3D" id="3.40.50.300">
    <property type="entry name" value="P-loop containing nucleotide triphosphate hydrolases"/>
    <property type="match status" value="1"/>
</dbReference>
<reference evidence="2" key="1">
    <citation type="submission" date="2016-06" db="EMBL/GenBank/DDBJ databases">
        <authorList>
            <person name="Varghese N."/>
            <person name="Submissions Spin"/>
        </authorList>
    </citation>
    <scope>NUCLEOTIDE SEQUENCE [LARGE SCALE GENOMIC DNA]</scope>
    <source>
        <strain evidence="2">DSM 43816</strain>
    </source>
</reference>